<dbReference type="NCBIfam" id="TIGR04105">
    <property type="entry name" value="FeFe_hydrog_B1"/>
    <property type="match status" value="1"/>
</dbReference>
<dbReference type="PROSITE" id="PS00198">
    <property type="entry name" value="4FE4S_FER_1"/>
    <property type="match status" value="1"/>
</dbReference>
<dbReference type="InterPro" id="IPR017896">
    <property type="entry name" value="4Fe4S_Fe-S-bd"/>
</dbReference>
<sequence length="496" mass="54298">MLRGLFTPITYIRRQVFTEIAKIAWEGRDPREVDDIPYKVISGEIPQYRGSIFHERAIVAARARLGLGLDRKSNDENARLSKSVDEAVVTHSIIQEPLVNVIPFACEACPRSKHYVTDNCRKCIAHPCVIVCPVNAVSIGKDRAIIDKEKCIDCGKCAKACQYHAIMRLERPCEVACGVDAIESDELGRAKINYDKCVSCGMCIVNCPFAAITDKSDIFQLVLAIKQGEEVHAIIAPSFVGQFGPFATPGKIVRAAKDLGFTEIIEVALGADVAARHEAEMFPQLVPEKQPFLGTSCCPSWTMTAKKFFPDLYQYISSSNTPMVETAKAIKRRSPSGKIVFIGPCISKKIEAMDEEVRPYVDFVITYEELAAIFVAANIDVAEIEEDEVVADASTKGRNFAFASGVAASVKESIEKFNPGVEVPTHNANGLSECRKMLMLAKAGKFNGYLLEGMACPGGCVGGPGTMLPTEKGEKEAKDFAKKSPYNDVFQNPFLE</sequence>
<comment type="caution">
    <text evidence="5">The sequence shown here is derived from an EMBL/GenBank/DDBJ whole genome shotgun (WGS) entry which is preliminary data.</text>
</comment>
<proteinExistence type="predicted"/>
<dbReference type="InterPro" id="IPR050340">
    <property type="entry name" value="Cytosolic_Fe-S_CAF"/>
</dbReference>
<dbReference type="EMBL" id="JANGAC010000010">
    <property type="protein sequence ID" value="MCQ4924051.1"/>
    <property type="molecule type" value="Genomic_DNA"/>
</dbReference>
<dbReference type="InterPro" id="IPR027631">
    <property type="entry name" value="Mono_FeFe_hydrog"/>
</dbReference>
<evidence type="ECO:0000256" key="1">
    <source>
        <dbReference type="ARBA" id="ARBA00022723"/>
    </source>
</evidence>
<dbReference type="Pfam" id="PF02906">
    <property type="entry name" value="Fe_hyd_lg_C"/>
    <property type="match status" value="1"/>
</dbReference>
<organism evidence="5 6">
    <name type="scientific">Tissierella carlieri</name>
    <dbReference type="NCBI Taxonomy" id="689904"/>
    <lineage>
        <taxon>Bacteria</taxon>
        <taxon>Bacillati</taxon>
        <taxon>Bacillota</taxon>
        <taxon>Tissierellia</taxon>
        <taxon>Tissierellales</taxon>
        <taxon>Tissierellaceae</taxon>
        <taxon>Tissierella</taxon>
    </lineage>
</organism>
<name>A0ABT1SC55_9FIRM</name>
<evidence type="ECO:0000256" key="2">
    <source>
        <dbReference type="ARBA" id="ARBA00023004"/>
    </source>
</evidence>
<dbReference type="Pfam" id="PF00037">
    <property type="entry name" value="Fer4"/>
    <property type="match status" value="2"/>
</dbReference>
<protein>
    <submittedName>
        <fullName evidence="5">4Fe-4S dicluster domain-containing protein</fullName>
    </submittedName>
</protein>
<feature type="domain" description="4Fe-4S ferredoxin-type" evidence="4">
    <location>
        <begin position="188"/>
        <end position="217"/>
    </location>
</feature>
<dbReference type="PANTHER" id="PTHR11615">
    <property type="entry name" value="NITRATE, FORMATE, IRON DEHYDROGENASE"/>
    <property type="match status" value="1"/>
</dbReference>
<gene>
    <name evidence="5" type="ORF">NE686_13195</name>
</gene>
<feature type="domain" description="4Fe-4S ferredoxin-type" evidence="4">
    <location>
        <begin position="142"/>
        <end position="172"/>
    </location>
</feature>
<dbReference type="Gene3D" id="3.40.950.10">
    <property type="entry name" value="Fe-only Hydrogenase (Larger Subunit), Chain L, domain 3"/>
    <property type="match status" value="1"/>
</dbReference>
<keyword evidence="6" id="KW-1185">Reference proteome</keyword>
<dbReference type="Gene3D" id="3.30.70.20">
    <property type="match status" value="2"/>
</dbReference>
<evidence type="ECO:0000259" key="4">
    <source>
        <dbReference type="PROSITE" id="PS51379"/>
    </source>
</evidence>
<dbReference type="RefSeq" id="WP_094899722.1">
    <property type="nucleotide sequence ID" value="NZ_CP172320.1"/>
</dbReference>
<evidence type="ECO:0000313" key="6">
    <source>
        <dbReference type="Proteomes" id="UP001524478"/>
    </source>
</evidence>
<keyword evidence="3" id="KW-0411">Iron-sulfur</keyword>
<dbReference type="InterPro" id="IPR017900">
    <property type="entry name" value="4Fe4S_Fe_S_CS"/>
</dbReference>
<dbReference type="CDD" id="cd10549">
    <property type="entry name" value="MtMvhB_like"/>
    <property type="match status" value="1"/>
</dbReference>
<keyword evidence="2" id="KW-0408">Iron</keyword>
<dbReference type="SUPFAM" id="SSF54862">
    <property type="entry name" value="4Fe-4S ferredoxins"/>
    <property type="match status" value="1"/>
</dbReference>
<dbReference type="SUPFAM" id="SSF53920">
    <property type="entry name" value="Fe-only hydrogenase"/>
    <property type="match status" value="1"/>
</dbReference>
<dbReference type="Proteomes" id="UP001524478">
    <property type="component" value="Unassembled WGS sequence"/>
</dbReference>
<keyword evidence="1" id="KW-0479">Metal-binding</keyword>
<accession>A0ABT1SC55</accession>
<dbReference type="PROSITE" id="PS51379">
    <property type="entry name" value="4FE4S_FER_2"/>
    <property type="match status" value="2"/>
</dbReference>
<evidence type="ECO:0000256" key="3">
    <source>
        <dbReference type="ARBA" id="ARBA00023014"/>
    </source>
</evidence>
<dbReference type="InterPro" id="IPR009016">
    <property type="entry name" value="Fe_hydrogenase"/>
</dbReference>
<reference evidence="5 6" key="1">
    <citation type="submission" date="2022-06" db="EMBL/GenBank/DDBJ databases">
        <title>Isolation of gut microbiota from human fecal samples.</title>
        <authorList>
            <person name="Pamer E.G."/>
            <person name="Barat B."/>
            <person name="Waligurski E."/>
            <person name="Medina S."/>
            <person name="Paddock L."/>
            <person name="Mostad J."/>
        </authorList>
    </citation>
    <scope>NUCLEOTIDE SEQUENCE [LARGE SCALE GENOMIC DNA]</scope>
    <source>
        <strain evidence="5 6">DFI.7.95</strain>
    </source>
</reference>
<evidence type="ECO:0000313" key="5">
    <source>
        <dbReference type="EMBL" id="MCQ4924051.1"/>
    </source>
</evidence>
<dbReference type="InterPro" id="IPR004108">
    <property type="entry name" value="Fe_hydrogenase_lsu_C"/>
</dbReference>